<organism evidence="3 4">
    <name type="scientific">Paratrimastix pyriformis</name>
    <dbReference type="NCBI Taxonomy" id="342808"/>
    <lineage>
        <taxon>Eukaryota</taxon>
        <taxon>Metamonada</taxon>
        <taxon>Preaxostyla</taxon>
        <taxon>Paratrimastigidae</taxon>
        <taxon>Paratrimastix</taxon>
    </lineage>
</organism>
<accession>A0ABQ8U713</accession>
<dbReference type="CDD" id="cd00878">
    <property type="entry name" value="Arf_Arl"/>
    <property type="match status" value="1"/>
</dbReference>
<evidence type="ECO:0000256" key="2">
    <source>
        <dbReference type="ARBA" id="ARBA00023134"/>
    </source>
</evidence>
<reference evidence="3" key="1">
    <citation type="journal article" date="2022" name="bioRxiv">
        <title>Genomics of Preaxostyla Flagellates Illuminates Evolutionary Transitions and the Path Towards Mitochondrial Loss.</title>
        <authorList>
            <person name="Novak L.V.F."/>
            <person name="Treitli S.C."/>
            <person name="Pyrih J."/>
            <person name="Halakuc P."/>
            <person name="Pipaliya S.V."/>
            <person name="Vacek V."/>
            <person name="Brzon O."/>
            <person name="Soukal P."/>
            <person name="Eme L."/>
            <person name="Dacks J.B."/>
            <person name="Karnkowska A."/>
            <person name="Elias M."/>
            <person name="Hampl V."/>
        </authorList>
    </citation>
    <scope>NUCLEOTIDE SEQUENCE</scope>
    <source>
        <strain evidence="3">RCP-MX</strain>
    </source>
</reference>
<proteinExistence type="predicted"/>
<dbReference type="EMBL" id="JAPMOS010000176">
    <property type="protein sequence ID" value="KAJ4454206.1"/>
    <property type="molecule type" value="Genomic_DNA"/>
</dbReference>
<dbReference type="Gene3D" id="3.40.50.300">
    <property type="entry name" value="P-loop containing nucleotide triphosphate hydrolases"/>
    <property type="match status" value="1"/>
</dbReference>
<gene>
    <name evidence="3" type="ORF">PAPYR_11155</name>
</gene>
<sequence length="193" mass="21628">MGNMCFEDLSGKKESHILMVGLDAAGKTTILHKLKVNAGLGDTAPTIGALNLEELELPRARAHLRFLAYDISDHTRELYREYYSWAHAIVFVVDSNDRSRIACPHGECNECARDLLRTLLRSADLHRDAPLLVFANKQDLPGAMCCRELRERLELDNITQGRQWLVQACSALTGDGFEDGIESLIKALRHQKA</sequence>
<dbReference type="PANTHER" id="PTHR11711">
    <property type="entry name" value="ADP RIBOSYLATION FACTOR-RELATED"/>
    <property type="match status" value="1"/>
</dbReference>
<evidence type="ECO:0000313" key="4">
    <source>
        <dbReference type="Proteomes" id="UP001141327"/>
    </source>
</evidence>
<dbReference type="SMART" id="SM00177">
    <property type="entry name" value="ARF"/>
    <property type="match status" value="1"/>
</dbReference>
<keyword evidence="4" id="KW-1185">Reference proteome</keyword>
<comment type="caution">
    <text evidence="3">The sequence shown here is derived from an EMBL/GenBank/DDBJ whole genome shotgun (WGS) entry which is preliminary data.</text>
</comment>
<evidence type="ECO:0000313" key="3">
    <source>
        <dbReference type="EMBL" id="KAJ4454206.1"/>
    </source>
</evidence>
<dbReference type="InterPro" id="IPR027417">
    <property type="entry name" value="P-loop_NTPase"/>
</dbReference>
<keyword evidence="1" id="KW-0547">Nucleotide-binding</keyword>
<dbReference type="PRINTS" id="PR00328">
    <property type="entry name" value="SAR1GTPBP"/>
</dbReference>
<dbReference type="InterPro" id="IPR024156">
    <property type="entry name" value="Small_GTPase_ARF"/>
</dbReference>
<dbReference type="SMART" id="SM00178">
    <property type="entry name" value="SAR"/>
    <property type="match status" value="1"/>
</dbReference>
<dbReference type="Proteomes" id="UP001141327">
    <property type="component" value="Unassembled WGS sequence"/>
</dbReference>
<name>A0ABQ8U713_9EUKA</name>
<dbReference type="SUPFAM" id="SSF52540">
    <property type="entry name" value="P-loop containing nucleoside triphosphate hydrolases"/>
    <property type="match status" value="1"/>
</dbReference>
<dbReference type="PROSITE" id="PS51417">
    <property type="entry name" value="ARF"/>
    <property type="match status" value="1"/>
</dbReference>
<dbReference type="InterPro" id="IPR006689">
    <property type="entry name" value="Small_GTPase_ARF/SAR"/>
</dbReference>
<dbReference type="Pfam" id="PF00025">
    <property type="entry name" value="Arf"/>
    <property type="match status" value="1"/>
</dbReference>
<protein>
    <submittedName>
        <fullName evidence="3">Adp-ribosylation factor</fullName>
    </submittedName>
</protein>
<keyword evidence="2" id="KW-0342">GTP-binding</keyword>
<evidence type="ECO:0000256" key="1">
    <source>
        <dbReference type="ARBA" id="ARBA00022741"/>
    </source>
</evidence>